<evidence type="ECO:0000313" key="1">
    <source>
        <dbReference type="EMBL" id="OCQ52656.1"/>
    </source>
</evidence>
<gene>
    <name evidence="1" type="ORF">Ppb6_01999</name>
</gene>
<dbReference type="PATRIC" id="fig|286156.4.peg.2269"/>
<organism evidence="1 2">
    <name type="scientific">Photorhabdus australis subsp. thailandensis</name>
    <dbReference type="NCBI Taxonomy" id="2805096"/>
    <lineage>
        <taxon>Bacteria</taxon>
        <taxon>Pseudomonadati</taxon>
        <taxon>Pseudomonadota</taxon>
        <taxon>Gammaproteobacteria</taxon>
        <taxon>Enterobacterales</taxon>
        <taxon>Morganellaceae</taxon>
        <taxon>Photorhabdus</taxon>
    </lineage>
</organism>
<accession>A0A1C0U439</accession>
<name>A0A1C0U439_9GAMM</name>
<proteinExistence type="predicted"/>
<dbReference type="AlphaFoldDB" id="A0A1C0U439"/>
<comment type="caution">
    <text evidence="1">The sequence shown here is derived from an EMBL/GenBank/DDBJ whole genome shotgun (WGS) entry which is preliminary data.</text>
</comment>
<dbReference type="STRING" id="286156.Ppb6_01999"/>
<protein>
    <submittedName>
        <fullName evidence="1">Uncharacterized protein</fullName>
    </submittedName>
</protein>
<dbReference type="Proteomes" id="UP000093476">
    <property type="component" value="Unassembled WGS sequence"/>
</dbReference>
<dbReference type="EMBL" id="LOMY01000074">
    <property type="protein sequence ID" value="OCQ52656.1"/>
    <property type="molecule type" value="Genomic_DNA"/>
</dbReference>
<sequence length="33" mass="3668">MLLGMRSLAAALQLEIYWVYAPGDSLPCRRDAS</sequence>
<keyword evidence="2" id="KW-1185">Reference proteome</keyword>
<evidence type="ECO:0000313" key="2">
    <source>
        <dbReference type="Proteomes" id="UP000093476"/>
    </source>
</evidence>
<reference evidence="1 2" key="1">
    <citation type="submission" date="2015-12" db="EMBL/GenBank/DDBJ databases">
        <title>Genome comparisons provide insights into the role of secondary metabolites in the pathogenic phase of the Photorhabdus life cycle.</title>
        <authorList>
            <person name="Tobias N.J."/>
            <person name="Mishra B."/>
            <person name="Gupta D.K."/>
            <person name="Thines M."/>
            <person name="Stinear T.P."/>
            <person name="Bode H.B."/>
        </authorList>
    </citation>
    <scope>NUCLEOTIDE SEQUENCE [LARGE SCALE GENOMIC DNA]</scope>
    <source>
        <strain evidence="1 2">PB68.1</strain>
    </source>
</reference>